<keyword evidence="3" id="KW-1185">Reference proteome</keyword>
<gene>
    <name evidence="2" type="ORF">D9613_003689</name>
</gene>
<organism evidence="2 3">
    <name type="scientific">Agrocybe pediades</name>
    <dbReference type="NCBI Taxonomy" id="84607"/>
    <lineage>
        <taxon>Eukaryota</taxon>
        <taxon>Fungi</taxon>
        <taxon>Dikarya</taxon>
        <taxon>Basidiomycota</taxon>
        <taxon>Agaricomycotina</taxon>
        <taxon>Agaricomycetes</taxon>
        <taxon>Agaricomycetidae</taxon>
        <taxon>Agaricales</taxon>
        <taxon>Agaricineae</taxon>
        <taxon>Strophariaceae</taxon>
        <taxon>Agrocybe</taxon>
    </lineage>
</organism>
<sequence length="149" mass="16308">MTSIAAEISMPSQTSRHLSSSTDNIVLGIHRGAIDQTTITTQPPSEVMKKLSNILQDMGVDMQEESTFRYRCIRPKKSSGEEDDADARSVSTVATTTTTDRDRDVDAAVEGSEHIEKDRDTKGGDETRDSTGMNVGLDYSFDFPPAFAQ</sequence>
<accession>A0A8H4VJ80</accession>
<feature type="region of interest" description="Disordered" evidence="1">
    <location>
        <begin position="75"/>
        <end position="149"/>
    </location>
</feature>
<feature type="compositionally biased region" description="Basic and acidic residues" evidence="1">
    <location>
        <begin position="99"/>
        <end position="129"/>
    </location>
</feature>
<dbReference type="Proteomes" id="UP000521872">
    <property type="component" value="Unassembled WGS sequence"/>
</dbReference>
<feature type="region of interest" description="Disordered" evidence="1">
    <location>
        <begin position="1"/>
        <end position="20"/>
    </location>
</feature>
<evidence type="ECO:0000256" key="1">
    <source>
        <dbReference type="SAM" id="MobiDB-lite"/>
    </source>
</evidence>
<name>A0A8H4VJ80_9AGAR</name>
<feature type="compositionally biased region" description="Low complexity" evidence="1">
    <location>
        <begin position="88"/>
        <end position="98"/>
    </location>
</feature>
<dbReference type="AlphaFoldDB" id="A0A8H4VJ80"/>
<comment type="caution">
    <text evidence="2">The sequence shown here is derived from an EMBL/GenBank/DDBJ whole genome shotgun (WGS) entry which is preliminary data.</text>
</comment>
<proteinExistence type="predicted"/>
<feature type="compositionally biased region" description="Polar residues" evidence="1">
    <location>
        <begin position="10"/>
        <end position="20"/>
    </location>
</feature>
<reference evidence="2 3" key="1">
    <citation type="submission" date="2019-12" db="EMBL/GenBank/DDBJ databases">
        <authorList>
            <person name="Floudas D."/>
            <person name="Bentzer J."/>
            <person name="Ahren D."/>
            <person name="Johansson T."/>
            <person name="Persson P."/>
            <person name="Tunlid A."/>
        </authorList>
    </citation>
    <scope>NUCLEOTIDE SEQUENCE [LARGE SCALE GENOMIC DNA]</scope>
    <source>
        <strain evidence="2 3">CBS 102.39</strain>
    </source>
</reference>
<evidence type="ECO:0000313" key="3">
    <source>
        <dbReference type="Proteomes" id="UP000521872"/>
    </source>
</evidence>
<dbReference type="Gene3D" id="3.30.310.80">
    <property type="entry name" value="Kinase associated domain 1, KA1"/>
    <property type="match status" value="1"/>
</dbReference>
<protein>
    <submittedName>
        <fullName evidence="2">Uncharacterized protein</fullName>
    </submittedName>
</protein>
<evidence type="ECO:0000313" key="2">
    <source>
        <dbReference type="EMBL" id="KAF4611667.1"/>
    </source>
</evidence>
<dbReference type="EMBL" id="JAACJL010000057">
    <property type="protein sequence ID" value="KAF4611667.1"/>
    <property type="molecule type" value="Genomic_DNA"/>
</dbReference>